<keyword evidence="3" id="KW-1185">Reference proteome</keyword>
<feature type="transmembrane region" description="Helical" evidence="1">
    <location>
        <begin position="27"/>
        <end position="45"/>
    </location>
</feature>
<accession>A0ABW1P6L1</accession>
<dbReference type="RefSeq" id="WP_380636893.1">
    <property type="nucleotide sequence ID" value="NZ_JBHSQO010000013.1"/>
</dbReference>
<name>A0ABW1P6L1_9PSEU</name>
<protein>
    <submittedName>
        <fullName evidence="2">Uncharacterized protein</fullName>
    </submittedName>
</protein>
<reference evidence="3" key="1">
    <citation type="journal article" date="2019" name="Int. J. Syst. Evol. Microbiol.">
        <title>The Global Catalogue of Microorganisms (GCM) 10K type strain sequencing project: providing services to taxonomists for standard genome sequencing and annotation.</title>
        <authorList>
            <consortium name="The Broad Institute Genomics Platform"/>
            <consortium name="The Broad Institute Genome Sequencing Center for Infectious Disease"/>
            <person name="Wu L."/>
            <person name="Ma J."/>
        </authorList>
    </citation>
    <scope>NUCLEOTIDE SEQUENCE [LARGE SCALE GENOMIC DNA]</scope>
    <source>
        <strain evidence="3">CGMCC 4.7246</strain>
    </source>
</reference>
<comment type="caution">
    <text evidence="2">The sequence shown here is derived from an EMBL/GenBank/DDBJ whole genome shotgun (WGS) entry which is preliminary data.</text>
</comment>
<dbReference type="EMBL" id="JBHSQO010000013">
    <property type="protein sequence ID" value="MFC6090723.1"/>
    <property type="molecule type" value="Genomic_DNA"/>
</dbReference>
<evidence type="ECO:0000313" key="3">
    <source>
        <dbReference type="Proteomes" id="UP001596220"/>
    </source>
</evidence>
<gene>
    <name evidence="2" type="ORF">ACFP3R_15690</name>
</gene>
<evidence type="ECO:0000313" key="2">
    <source>
        <dbReference type="EMBL" id="MFC6090723.1"/>
    </source>
</evidence>
<sequence>MIVVGIACVVAGLWTLAAVLFGAGVGAGVGLVVLGVALLLVEAMLDEPVRGGAGGRP</sequence>
<keyword evidence="1" id="KW-0812">Transmembrane</keyword>
<dbReference type="Proteomes" id="UP001596220">
    <property type="component" value="Unassembled WGS sequence"/>
</dbReference>
<organism evidence="2 3">
    <name type="scientific">Saccharothrix lopnurensis</name>
    <dbReference type="NCBI Taxonomy" id="1670621"/>
    <lineage>
        <taxon>Bacteria</taxon>
        <taxon>Bacillati</taxon>
        <taxon>Actinomycetota</taxon>
        <taxon>Actinomycetes</taxon>
        <taxon>Pseudonocardiales</taxon>
        <taxon>Pseudonocardiaceae</taxon>
        <taxon>Saccharothrix</taxon>
    </lineage>
</organism>
<keyword evidence="1" id="KW-0472">Membrane</keyword>
<proteinExistence type="predicted"/>
<evidence type="ECO:0000256" key="1">
    <source>
        <dbReference type="SAM" id="Phobius"/>
    </source>
</evidence>
<keyword evidence="1" id="KW-1133">Transmembrane helix</keyword>